<dbReference type="Proteomes" id="UP001189429">
    <property type="component" value="Unassembled WGS sequence"/>
</dbReference>
<proteinExistence type="predicted"/>
<reference evidence="1" key="1">
    <citation type="submission" date="2023-10" db="EMBL/GenBank/DDBJ databases">
        <authorList>
            <person name="Chen Y."/>
            <person name="Shah S."/>
            <person name="Dougan E. K."/>
            <person name="Thang M."/>
            <person name="Chan C."/>
        </authorList>
    </citation>
    <scope>NUCLEOTIDE SEQUENCE [LARGE SCALE GENOMIC DNA]</scope>
</reference>
<name>A0ABN9W7D4_9DINO</name>
<evidence type="ECO:0000313" key="1">
    <source>
        <dbReference type="EMBL" id="CAK0882082.1"/>
    </source>
</evidence>
<comment type="caution">
    <text evidence="1">The sequence shown here is derived from an EMBL/GenBank/DDBJ whole genome shotgun (WGS) entry which is preliminary data.</text>
</comment>
<feature type="non-terminal residue" evidence="1">
    <location>
        <position position="84"/>
    </location>
</feature>
<accession>A0ABN9W7D4</accession>
<feature type="non-terminal residue" evidence="1">
    <location>
        <position position="1"/>
    </location>
</feature>
<evidence type="ECO:0000313" key="2">
    <source>
        <dbReference type="Proteomes" id="UP001189429"/>
    </source>
</evidence>
<dbReference type="EMBL" id="CAUYUJ010018267">
    <property type="protein sequence ID" value="CAK0882082.1"/>
    <property type="molecule type" value="Genomic_DNA"/>
</dbReference>
<protein>
    <submittedName>
        <fullName evidence="1">Uncharacterized protein</fullName>
    </submittedName>
</protein>
<gene>
    <name evidence="1" type="ORF">PCOR1329_LOCUS64720</name>
</gene>
<sequence>GAPDAVAALCGLSIGRAILDCRCDNARAIESGVARGCPRSGAAMDIAIRAAHNGAAAACAGDPGTHPQRMQLLIPLADVFGSAA</sequence>
<organism evidence="1 2">
    <name type="scientific">Prorocentrum cordatum</name>
    <dbReference type="NCBI Taxonomy" id="2364126"/>
    <lineage>
        <taxon>Eukaryota</taxon>
        <taxon>Sar</taxon>
        <taxon>Alveolata</taxon>
        <taxon>Dinophyceae</taxon>
        <taxon>Prorocentrales</taxon>
        <taxon>Prorocentraceae</taxon>
        <taxon>Prorocentrum</taxon>
    </lineage>
</organism>
<keyword evidence="2" id="KW-1185">Reference proteome</keyword>